<dbReference type="Gene3D" id="3.90.1200.10">
    <property type="match status" value="1"/>
</dbReference>
<proteinExistence type="predicted"/>
<protein>
    <submittedName>
        <fullName evidence="1">Aminoglycoside phosphotransferase</fullName>
    </submittedName>
</protein>
<comment type="caution">
    <text evidence="1">The sequence shown here is derived from an EMBL/GenBank/DDBJ whole genome shotgun (WGS) entry which is preliminary data.</text>
</comment>
<evidence type="ECO:0000313" key="1">
    <source>
        <dbReference type="EMBL" id="MET8436744.1"/>
    </source>
</evidence>
<dbReference type="SUPFAM" id="SSF56112">
    <property type="entry name" value="Protein kinase-like (PK-like)"/>
    <property type="match status" value="1"/>
</dbReference>
<evidence type="ECO:0000313" key="2">
    <source>
        <dbReference type="Proteomes" id="UP001550044"/>
    </source>
</evidence>
<accession>A0ABV2UH38</accession>
<name>A0ABV2UH38_9ACTN</name>
<dbReference type="RefSeq" id="WP_356504212.1">
    <property type="nucleotide sequence ID" value="NZ_JBEXIP010000029.1"/>
</dbReference>
<dbReference type="EMBL" id="JBEXIP010000029">
    <property type="protein sequence ID" value="MET8436744.1"/>
    <property type="molecule type" value="Genomic_DNA"/>
</dbReference>
<dbReference type="InterPro" id="IPR011009">
    <property type="entry name" value="Kinase-like_dom_sf"/>
</dbReference>
<sequence length="271" mass="29932">MSMSRIDWEHLPEHVHHAVEGHTGPVIKAETVSGGKNSQIAACVFTADQLVFVKGMPSDHPQHPSQQREAAINPYVAPRLAPTILWRVQSGGWDLLGFENVSGRHAEYGPSSSDLPHVQRLAGELAQVDTPPASVVRTVEQRWAAHADPGTAERWRAGRTLLHTDFASHNVLLGETRDWLIDWAWPTVGPAWVDPVVLILRLMEAGHTAAQADAVCGVLPAWHGADRAEVASFSAANARLWKSITEHDPEPWKLHMARMAEQWCSYWSGMD</sequence>
<gene>
    <name evidence="1" type="ORF">ABZV61_28995</name>
</gene>
<dbReference type="Proteomes" id="UP001550044">
    <property type="component" value="Unassembled WGS sequence"/>
</dbReference>
<keyword evidence="2" id="KW-1185">Reference proteome</keyword>
<reference evidence="1 2" key="1">
    <citation type="submission" date="2024-06" db="EMBL/GenBank/DDBJ databases">
        <title>The Natural Products Discovery Center: Release of the First 8490 Sequenced Strains for Exploring Actinobacteria Biosynthetic Diversity.</title>
        <authorList>
            <person name="Kalkreuter E."/>
            <person name="Kautsar S.A."/>
            <person name="Yang D."/>
            <person name="Bader C.D."/>
            <person name="Teijaro C.N."/>
            <person name="Fluegel L."/>
            <person name="Davis C.M."/>
            <person name="Simpson J.R."/>
            <person name="Lauterbach L."/>
            <person name="Steele A.D."/>
            <person name="Gui C."/>
            <person name="Meng S."/>
            <person name="Li G."/>
            <person name="Viehrig K."/>
            <person name="Ye F."/>
            <person name="Su P."/>
            <person name="Kiefer A.F."/>
            <person name="Nichols A."/>
            <person name="Cepeda A.J."/>
            <person name="Yan W."/>
            <person name="Fan B."/>
            <person name="Jiang Y."/>
            <person name="Adhikari A."/>
            <person name="Zheng C.-J."/>
            <person name="Schuster L."/>
            <person name="Cowan T.M."/>
            <person name="Smanski M.J."/>
            <person name="Chevrette M.G."/>
            <person name="De Carvalho L.P.S."/>
            <person name="Shen B."/>
        </authorList>
    </citation>
    <scope>NUCLEOTIDE SEQUENCE [LARGE SCALE GENOMIC DNA]</scope>
    <source>
        <strain evidence="1 2">NPDC005137</strain>
    </source>
</reference>
<organism evidence="1 2">
    <name type="scientific">Streptomyces sp. 900116325</name>
    <dbReference type="NCBI Taxonomy" id="3154295"/>
    <lineage>
        <taxon>Bacteria</taxon>
        <taxon>Bacillati</taxon>
        <taxon>Actinomycetota</taxon>
        <taxon>Actinomycetes</taxon>
        <taxon>Kitasatosporales</taxon>
        <taxon>Streptomycetaceae</taxon>
        <taxon>Streptomyces</taxon>
    </lineage>
</organism>